<dbReference type="AlphaFoldDB" id="A0AA39FDD4"/>
<feature type="coiled-coil region" evidence="1">
    <location>
        <begin position="306"/>
        <end position="333"/>
    </location>
</feature>
<organism evidence="3 4">
    <name type="scientific">Microctonus hyperodae</name>
    <name type="common">Parasitoid wasp</name>
    <dbReference type="NCBI Taxonomy" id="165561"/>
    <lineage>
        <taxon>Eukaryota</taxon>
        <taxon>Metazoa</taxon>
        <taxon>Ecdysozoa</taxon>
        <taxon>Arthropoda</taxon>
        <taxon>Hexapoda</taxon>
        <taxon>Insecta</taxon>
        <taxon>Pterygota</taxon>
        <taxon>Neoptera</taxon>
        <taxon>Endopterygota</taxon>
        <taxon>Hymenoptera</taxon>
        <taxon>Apocrita</taxon>
        <taxon>Ichneumonoidea</taxon>
        <taxon>Braconidae</taxon>
        <taxon>Euphorinae</taxon>
        <taxon>Microctonus</taxon>
    </lineage>
</organism>
<evidence type="ECO:0000313" key="3">
    <source>
        <dbReference type="EMBL" id="KAK0167493.1"/>
    </source>
</evidence>
<dbReference type="Proteomes" id="UP001168972">
    <property type="component" value="Unassembled WGS sequence"/>
</dbReference>
<reference evidence="3" key="1">
    <citation type="journal article" date="2023" name="bioRxiv">
        <title>Scaffold-level genome assemblies of two parasitoid biocontrol wasps reveal the parthenogenesis mechanism and an associated novel virus.</title>
        <authorList>
            <person name="Inwood S."/>
            <person name="Skelly J."/>
            <person name="Guhlin J."/>
            <person name="Harrop T."/>
            <person name="Goldson S."/>
            <person name="Dearden P."/>
        </authorList>
    </citation>
    <scope>NUCLEOTIDE SEQUENCE</scope>
    <source>
        <strain evidence="3">Lincoln</strain>
        <tissue evidence="3">Whole body</tissue>
    </source>
</reference>
<gene>
    <name evidence="3" type="ORF">PV327_004886</name>
</gene>
<sequence>MNFSRDEQFPESILNNSIENISCKELLSPKFIPRTRGLKLNFDLSENCEIISNSVDQPFNDVYFKDGEEINEINNDCHNSKLLTRQILPTSEQLETLDKLDQKNNTNVDKKELMFFCANNNLSQNKFNDQTNYLINQVICSSPLLSSLHKLKVDDVEDISKNDDTSPEKIISSHFIIDNKNNEKIETYVSMNESSIDQNNSWTDNSSFKFHWWKVPLVKFYGFSCWLSNKIFKVIKTNYQKCYRFFGTVVTEPVPIEKTQKSSDDLTQIASIIKAENERMLLLFSEKINSIKQELSQVHTLNKNTLSELKCELDIVKNTSNKLAQNNDELTREFTMLSRKLNETIQINSANSLRISGSILISEPPPPPPPPPLPPIHHSIPITPKSQNPNLTPKQKFSTPLPDGRPLITVEDLRKVTLKKAPQKNKENNPKYNMETPRGPAISLDMLRSVKLKSARRSRSNADTKNVRSPRRALKSCETQNFSFSPIMAGAVSPLSRILKQVDNRRKRSLMSPTYSDNDLKQDSAKKFDVMQQSKSPHMIFV</sequence>
<keyword evidence="4" id="KW-1185">Reference proteome</keyword>
<reference evidence="3" key="2">
    <citation type="submission" date="2023-03" db="EMBL/GenBank/DDBJ databases">
        <authorList>
            <person name="Inwood S.N."/>
            <person name="Skelly J.G."/>
            <person name="Guhlin J."/>
            <person name="Harrop T.W.R."/>
            <person name="Goldson S.G."/>
            <person name="Dearden P.K."/>
        </authorList>
    </citation>
    <scope>NUCLEOTIDE SEQUENCE</scope>
    <source>
        <strain evidence="3">Lincoln</strain>
        <tissue evidence="3">Whole body</tissue>
    </source>
</reference>
<name>A0AA39FDD4_MICHY</name>
<accession>A0AA39FDD4</accession>
<protein>
    <submittedName>
        <fullName evidence="3">Uncharacterized protein</fullName>
    </submittedName>
</protein>
<dbReference type="EMBL" id="JAQQBR010001832">
    <property type="protein sequence ID" value="KAK0167493.1"/>
    <property type="molecule type" value="Genomic_DNA"/>
</dbReference>
<feature type="region of interest" description="Disordered" evidence="2">
    <location>
        <begin position="359"/>
        <end position="391"/>
    </location>
</feature>
<proteinExistence type="predicted"/>
<feature type="region of interest" description="Disordered" evidence="2">
    <location>
        <begin position="452"/>
        <end position="473"/>
    </location>
</feature>
<evidence type="ECO:0000256" key="2">
    <source>
        <dbReference type="SAM" id="MobiDB-lite"/>
    </source>
</evidence>
<keyword evidence="1" id="KW-0175">Coiled coil</keyword>
<evidence type="ECO:0000256" key="1">
    <source>
        <dbReference type="SAM" id="Coils"/>
    </source>
</evidence>
<comment type="caution">
    <text evidence="3">The sequence shown here is derived from an EMBL/GenBank/DDBJ whole genome shotgun (WGS) entry which is preliminary data.</text>
</comment>
<evidence type="ECO:0000313" key="4">
    <source>
        <dbReference type="Proteomes" id="UP001168972"/>
    </source>
</evidence>
<feature type="compositionally biased region" description="Pro residues" evidence="2">
    <location>
        <begin position="363"/>
        <end position="375"/>
    </location>
</feature>